<evidence type="ECO:0000256" key="1">
    <source>
        <dbReference type="SAM" id="MobiDB-lite"/>
    </source>
</evidence>
<sequence>MNRRSTTTLFALITLILIPLIQPVKAGWDPREERGSSNSNTGNRSVDEAINRLKTKDPSLKLFFSKAYGYAIFPTVGKAGMGLGGAYGEGEVYRQGRFIGTSSLSQLTIGFQLGGQAYTEIIFFKDKHSLDDFTSGNFEFNAQASAVAVTAGASADADYDNGVAIFTMPKGGLMYEATIGGQKFSFDPAR</sequence>
<accession>A0A2N6CSM9</accession>
<dbReference type="RefSeq" id="WP_273440769.1">
    <property type="nucleotide sequence ID" value="NZ_CAXXYC010000004.1"/>
</dbReference>
<evidence type="ECO:0000313" key="3">
    <source>
        <dbReference type="EMBL" id="PLX60103.1"/>
    </source>
</evidence>
<evidence type="ECO:0000313" key="4">
    <source>
        <dbReference type="Proteomes" id="UP000235015"/>
    </source>
</evidence>
<dbReference type="AlphaFoldDB" id="A0A2N6CSM9"/>
<dbReference type="Proteomes" id="UP000235015">
    <property type="component" value="Unassembled WGS sequence"/>
</dbReference>
<protein>
    <recommendedName>
        <fullName evidence="2">Ysc84 actin-binding domain-containing protein</fullName>
    </recommendedName>
</protein>
<comment type="caution">
    <text evidence="3">The sequence shown here is derived from an EMBL/GenBank/DDBJ whole genome shotgun (WGS) entry which is preliminary data.</text>
</comment>
<dbReference type="CDD" id="cd11524">
    <property type="entry name" value="SYLF"/>
    <property type="match status" value="1"/>
</dbReference>
<feature type="domain" description="Ysc84 actin-binding" evidence="2">
    <location>
        <begin position="106"/>
        <end position="185"/>
    </location>
</feature>
<dbReference type="InterPro" id="IPR007461">
    <property type="entry name" value="Ysc84_actin-binding"/>
</dbReference>
<dbReference type="STRING" id="1111735.GCA_000428045_01918"/>
<name>A0A2N6CSM9_9GAMM</name>
<dbReference type="Pfam" id="PF04366">
    <property type="entry name" value="Ysc84"/>
    <property type="match status" value="1"/>
</dbReference>
<dbReference type="EMBL" id="PKUN01000028">
    <property type="protein sequence ID" value="PLX60103.1"/>
    <property type="molecule type" value="Genomic_DNA"/>
</dbReference>
<organism evidence="3 4">
    <name type="scientific">Sedimenticola selenatireducens</name>
    <dbReference type="NCBI Taxonomy" id="191960"/>
    <lineage>
        <taxon>Bacteria</taxon>
        <taxon>Pseudomonadati</taxon>
        <taxon>Pseudomonadota</taxon>
        <taxon>Gammaproteobacteria</taxon>
        <taxon>Chromatiales</taxon>
        <taxon>Sedimenticolaceae</taxon>
        <taxon>Sedimenticola</taxon>
    </lineage>
</organism>
<gene>
    <name evidence="3" type="ORF">C0630_17355</name>
</gene>
<proteinExistence type="predicted"/>
<feature type="region of interest" description="Disordered" evidence="1">
    <location>
        <begin position="29"/>
        <end position="49"/>
    </location>
</feature>
<reference evidence="3 4" key="1">
    <citation type="submission" date="2017-11" db="EMBL/GenBank/DDBJ databases">
        <title>Genome-resolved metagenomics identifies genetic mobility, metabolic interactions, and unexpected diversity in perchlorate-reducing communities.</title>
        <authorList>
            <person name="Barnum T.P."/>
            <person name="Figueroa I.A."/>
            <person name="Carlstrom C.I."/>
            <person name="Lucas L.N."/>
            <person name="Engelbrektson A.L."/>
            <person name="Coates J.D."/>
        </authorList>
    </citation>
    <scope>NUCLEOTIDE SEQUENCE [LARGE SCALE GENOMIC DNA]</scope>
    <source>
        <strain evidence="3">BM301</strain>
    </source>
</reference>
<evidence type="ECO:0000259" key="2">
    <source>
        <dbReference type="Pfam" id="PF04366"/>
    </source>
</evidence>